<comment type="caution">
    <text evidence="1">The sequence shown here is derived from an EMBL/GenBank/DDBJ whole genome shotgun (WGS) entry which is preliminary data.</text>
</comment>
<sequence length="301" mass="31465">MQAFSIDVIAPGNHTQVARIDLCVNPGRAGDDFKAVDVIGVQALAVDGHGAAINLVTLQLAACVEYRFAGGQGDVGGVDEAAAAASNAIGVGDDDLGRLARHFGVAAQLAGTAAVDFVEDDVGGAALQVRVAEDDAAQLRRLGTVGGVVEYHAVGADVVVLELVVGQATAIGGGDVYHRHAIARLADRGARRADHDAFGLGQQRLPEQRVGQDQRHATFGQAQERVTAFQGSRRLANQEGKLANIHFKFSLQLGVELQEEIHAKVDRCFALKQRGRSFQRVGKGHAGAHVLAAGEQLKGVA</sequence>
<dbReference type="EMBL" id="LCYA01000128">
    <property type="protein sequence ID" value="KWV85503.1"/>
    <property type="molecule type" value="Genomic_DNA"/>
</dbReference>
<proteinExistence type="predicted"/>
<name>A0A109LDC4_PSEFL</name>
<organism evidence="1 2">
    <name type="scientific">Pseudomonas fluorescens</name>
    <dbReference type="NCBI Taxonomy" id="294"/>
    <lineage>
        <taxon>Bacteria</taxon>
        <taxon>Pseudomonadati</taxon>
        <taxon>Pseudomonadota</taxon>
        <taxon>Gammaproteobacteria</taxon>
        <taxon>Pseudomonadales</taxon>
        <taxon>Pseudomonadaceae</taxon>
        <taxon>Pseudomonas</taxon>
    </lineage>
</organism>
<dbReference type="AlphaFoldDB" id="A0A109LDC4"/>
<protein>
    <submittedName>
        <fullName evidence="1">Uncharacterized protein</fullName>
    </submittedName>
</protein>
<evidence type="ECO:0000313" key="1">
    <source>
        <dbReference type="EMBL" id="KWV85503.1"/>
    </source>
</evidence>
<reference evidence="1 2" key="1">
    <citation type="submission" date="2015-05" db="EMBL/GenBank/DDBJ databases">
        <title>A genomic and transcriptomic approach to investigate the blue pigment phenotype in Pseudomonas fluorescens.</title>
        <authorList>
            <person name="Andreani N.A."/>
            <person name="Cardazzo B."/>
        </authorList>
    </citation>
    <scope>NUCLEOTIDE SEQUENCE [LARGE SCALE GENOMIC DNA]</scope>
    <source>
        <strain evidence="1 2">Ps_22</strain>
    </source>
</reference>
<evidence type="ECO:0000313" key="2">
    <source>
        <dbReference type="Proteomes" id="UP000061348"/>
    </source>
</evidence>
<dbReference type="Proteomes" id="UP000061348">
    <property type="component" value="Unassembled WGS sequence"/>
</dbReference>
<gene>
    <name evidence="1" type="ORF">PFLmoz3_04747</name>
</gene>
<accession>A0A109LDC4</accession>